<dbReference type="FunFam" id="3.30.160.60:FF:002343">
    <property type="entry name" value="Zinc finger protein 33A"/>
    <property type="match status" value="1"/>
</dbReference>
<feature type="domain" description="C2H2-type" evidence="14">
    <location>
        <begin position="458"/>
        <end position="485"/>
    </location>
</feature>
<dbReference type="FunFam" id="3.30.160.60:FF:000624">
    <property type="entry name" value="zinc finger protein 697"/>
    <property type="match status" value="1"/>
</dbReference>
<feature type="compositionally biased region" description="Acidic residues" evidence="13">
    <location>
        <begin position="170"/>
        <end position="180"/>
    </location>
</feature>
<feature type="domain" description="C2H2-type" evidence="14">
    <location>
        <begin position="514"/>
        <end position="541"/>
    </location>
</feature>
<sequence length="714" mass="80916">MDNPGEIMRFCRLCLVKDQVNIPIFEEQGDIRQIFLKISSCLPVKVSREDKLPKKICDGCSNKLDLLYEFWNTSANAEKTLLSWLGQAGVKDVDQTITAVAQQIAKPSEPQVKEETPEDGHAAVQNTDHLGISNSAVLDDSSAKDETEEPPPKRARRTAAVKAQINLTPDSEEEDDDLDTAEPMTKIEDESDESDNDDKDPSYVDVPGTSADDQPGPSGVGKDGAEAPLPKRKRRSRVIDPDFQVELKMPPVDLKSENEEGENIPDKPKKTRRTRRKRKKMNKITKLKQSKRERGSHPPPIELDEPIECDICNQTYKNNVAFAIHSLTHSNENKYSCHLCSFKNTSKYHIEMHIRAHEGTTRYKCEICDKAFTVSTNALEHKYFHTGEKPFQCEICGKHFMYSRFLASHRRTQHWEIMTGTPLVKYDCLICNKHYTSSSGLKRHNLRNHNTEGIDTSVLCDTCGKRISSKEKLKFHMRIHTGYKPFACEVCSKAFTEKERLKEHMRVHTGEKPFVCKYCGKAFTQRSPLKIHERTHTGEQPYVCRLCVKGFVSKSAMDAHMKSCSALQIPSYTSTIKPATFTLTPTFPEMPFVCLVCNKIYGSKGALDAHMVSHAPYNIPLGMTSSPSNSFAFYSDEMDGNKVERSHIQHLQNVLDKRESMHTLGQFMPKRDFVNNLIIKPELAMDYGEGSLSQHSQQENVIENKDNLEEVSHG</sequence>
<dbReference type="Proteomes" id="UP000504635">
    <property type="component" value="Unplaced"/>
</dbReference>
<feature type="binding site" evidence="12">
    <location>
        <position position="14"/>
    </location>
    <ligand>
        <name>Zn(2+)</name>
        <dbReference type="ChEBI" id="CHEBI:29105"/>
    </ligand>
</feature>
<evidence type="ECO:0000256" key="10">
    <source>
        <dbReference type="ARBA" id="ARBA00023242"/>
    </source>
</evidence>
<feature type="compositionally biased region" description="Basic and acidic residues" evidence="13">
    <location>
        <begin position="702"/>
        <end position="714"/>
    </location>
</feature>
<keyword evidence="3 12" id="KW-0479">Metal-binding</keyword>
<dbReference type="GeneID" id="115879891"/>
<feature type="domain" description="C2H2-type" evidence="14">
    <location>
        <begin position="426"/>
        <end position="454"/>
    </location>
</feature>
<dbReference type="SUPFAM" id="SSF57716">
    <property type="entry name" value="Glucocorticoid receptor-like (DNA-binding domain)"/>
    <property type="match status" value="1"/>
</dbReference>
<comment type="similarity">
    <text evidence="2">Belongs to the krueppel C2H2-type zinc-finger protein family.</text>
</comment>
<feature type="domain" description="C2H2-type" evidence="14">
    <location>
        <begin position="486"/>
        <end position="513"/>
    </location>
</feature>
<dbReference type="AlphaFoldDB" id="A0A6J2XMM5"/>
<dbReference type="GO" id="GO:0005634">
    <property type="term" value="C:nucleus"/>
    <property type="evidence" value="ECO:0007669"/>
    <property type="project" value="UniProtKB-SubCell"/>
</dbReference>
<feature type="domain" description="C2H2-type" evidence="14">
    <location>
        <begin position="335"/>
        <end position="362"/>
    </location>
</feature>
<evidence type="ECO:0000313" key="17">
    <source>
        <dbReference type="RefSeq" id="XP_030752783.1"/>
    </source>
</evidence>
<feature type="domain" description="C2H2-type" evidence="14">
    <location>
        <begin position="542"/>
        <end position="570"/>
    </location>
</feature>
<dbReference type="PROSITE" id="PS00028">
    <property type="entry name" value="ZINC_FINGER_C2H2_1"/>
    <property type="match status" value="8"/>
</dbReference>
<evidence type="ECO:0000313" key="16">
    <source>
        <dbReference type="Proteomes" id="UP000504635"/>
    </source>
</evidence>
<dbReference type="InterPro" id="IPR036236">
    <property type="entry name" value="Znf_C2H2_sf"/>
</dbReference>
<dbReference type="InterPro" id="IPR012934">
    <property type="entry name" value="Znf_AD"/>
</dbReference>
<evidence type="ECO:0000256" key="7">
    <source>
        <dbReference type="ARBA" id="ARBA00023015"/>
    </source>
</evidence>
<evidence type="ECO:0000256" key="6">
    <source>
        <dbReference type="ARBA" id="ARBA00022833"/>
    </source>
</evidence>
<evidence type="ECO:0000259" key="15">
    <source>
        <dbReference type="PROSITE" id="PS51915"/>
    </source>
</evidence>
<dbReference type="GO" id="GO:0000978">
    <property type="term" value="F:RNA polymerase II cis-regulatory region sequence-specific DNA binding"/>
    <property type="evidence" value="ECO:0007669"/>
    <property type="project" value="TreeGrafter"/>
</dbReference>
<evidence type="ECO:0000256" key="4">
    <source>
        <dbReference type="ARBA" id="ARBA00022737"/>
    </source>
</evidence>
<feature type="binding site" evidence="12">
    <location>
        <position position="11"/>
    </location>
    <ligand>
        <name>Zn(2+)</name>
        <dbReference type="ChEBI" id="CHEBI:29105"/>
    </ligand>
</feature>
<feature type="compositionally biased region" description="Basic and acidic residues" evidence="13">
    <location>
        <begin position="254"/>
        <end position="268"/>
    </location>
</feature>
<dbReference type="GO" id="GO:0008270">
    <property type="term" value="F:zinc ion binding"/>
    <property type="evidence" value="ECO:0007669"/>
    <property type="project" value="UniProtKB-UniRule"/>
</dbReference>
<dbReference type="FunFam" id="3.30.160.60:FF:001506">
    <property type="entry name" value="Zinc finger protein"/>
    <property type="match status" value="1"/>
</dbReference>
<feature type="domain" description="ZAD" evidence="15">
    <location>
        <begin position="9"/>
        <end position="84"/>
    </location>
</feature>
<organism evidence="16 17">
    <name type="scientific">Sitophilus oryzae</name>
    <name type="common">Rice weevil</name>
    <name type="synonym">Curculio oryzae</name>
    <dbReference type="NCBI Taxonomy" id="7048"/>
    <lineage>
        <taxon>Eukaryota</taxon>
        <taxon>Metazoa</taxon>
        <taxon>Ecdysozoa</taxon>
        <taxon>Arthropoda</taxon>
        <taxon>Hexapoda</taxon>
        <taxon>Insecta</taxon>
        <taxon>Pterygota</taxon>
        <taxon>Neoptera</taxon>
        <taxon>Endopterygota</taxon>
        <taxon>Coleoptera</taxon>
        <taxon>Polyphaga</taxon>
        <taxon>Cucujiformia</taxon>
        <taxon>Curculionidae</taxon>
        <taxon>Dryophthorinae</taxon>
        <taxon>Sitophilus</taxon>
    </lineage>
</organism>
<accession>A0A6J2XMM5</accession>
<evidence type="ECO:0000256" key="12">
    <source>
        <dbReference type="PROSITE-ProRule" id="PRU01263"/>
    </source>
</evidence>
<keyword evidence="16" id="KW-1185">Reference proteome</keyword>
<evidence type="ECO:0000256" key="8">
    <source>
        <dbReference type="ARBA" id="ARBA00023125"/>
    </source>
</evidence>
<feature type="compositionally biased region" description="Polar residues" evidence="13">
    <location>
        <begin position="691"/>
        <end position="701"/>
    </location>
</feature>
<evidence type="ECO:0000256" key="1">
    <source>
        <dbReference type="ARBA" id="ARBA00004123"/>
    </source>
</evidence>
<dbReference type="GO" id="GO:0000981">
    <property type="term" value="F:DNA-binding transcription factor activity, RNA polymerase II-specific"/>
    <property type="evidence" value="ECO:0007669"/>
    <property type="project" value="TreeGrafter"/>
</dbReference>
<comment type="subcellular location">
    <subcellularLocation>
        <location evidence="1">Nucleus</location>
    </subcellularLocation>
</comment>
<evidence type="ECO:0000256" key="3">
    <source>
        <dbReference type="ARBA" id="ARBA00022723"/>
    </source>
</evidence>
<evidence type="ECO:0000256" key="11">
    <source>
        <dbReference type="PROSITE-ProRule" id="PRU00042"/>
    </source>
</evidence>
<gene>
    <name evidence="17" type="primary">LOC115879891</name>
</gene>
<feature type="binding site" evidence="12">
    <location>
        <position position="57"/>
    </location>
    <ligand>
        <name>Zn(2+)</name>
        <dbReference type="ChEBI" id="CHEBI:29105"/>
    </ligand>
</feature>
<keyword evidence="5 11" id="KW-0863">Zinc-finger</keyword>
<feature type="compositionally biased region" description="Polar residues" evidence="13">
    <location>
        <begin position="126"/>
        <end position="136"/>
    </location>
</feature>
<feature type="domain" description="C2H2-type" evidence="14">
    <location>
        <begin position="307"/>
        <end position="334"/>
    </location>
</feature>
<name>A0A6J2XMM5_SITOR</name>
<dbReference type="SMART" id="SM00355">
    <property type="entry name" value="ZnF_C2H2"/>
    <property type="match status" value="10"/>
</dbReference>
<keyword evidence="7" id="KW-0805">Transcription regulation</keyword>
<dbReference type="InterPro" id="IPR013087">
    <property type="entry name" value="Znf_C2H2_type"/>
</dbReference>
<dbReference type="Pfam" id="PF07776">
    <property type="entry name" value="zf-AD"/>
    <property type="match status" value="1"/>
</dbReference>
<feature type="compositionally biased region" description="Acidic residues" evidence="13">
    <location>
        <begin position="189"/>
        <end position="198"/>
    </location>
</feature>
<keyword evidence="8" id="KW-0238">DNA-binding</keyword>
<dbReference type="SUPFAM" id="SSF57667">
    <property type="entry name" value="beta-beta-alpha zinc fingers"/>
    <property type="match status" value="4"/>
</dbReference>
<keyword evidence="6 12" id="KW-0862">Zinc</keyword>
<dbReference type="PROSITE" id="PS51915">
    <property type="entry name" value="ZAD"/>
    <property type="match status" value="1"/>
</dbReference>
<reference evidence="17" key="1">
    <citation type="submission" date="2025-08" db="UniProtKB">
        <authorList>
            <consortium name="RefSeq"/>
        </authorList>
    </citation>
    <scope>IDENTIFICATION</scope>
    <source>
        <tissue evidence="17">Gonads</tissue>
    </source>
</reference>
<evidence type="ECO:0000256" key="2">
    <source>
        <dbReference type="ARBA" id="ARBA00006991"/>
    </source>
</evidence>
<dbReference type="OrthoDB" id="6077919at2759"/>
<proteinExistence type="inferred from homology"/>
<evidence type="ECO:0000256" key="5">
    <source>
        <dbReference type="ARBA" id="ARBA00022771"/>
    </source>
</evidence>
<dbReference type="PANTHER" id="PTHR23235">
    <property type="entry name" value="KRUEPPEL-LIKE TRANSCRIPTION FACTOR"/>
    <property type="match status" value="1"/>
</dbReference>
<dbReference type="Pfam" id="PF12874">
    <property type="entry name" value="zf-met"/>
    <property type="match status" value="1"/>
</dbReference>
<feature type="region of interest" description="Disordered" evidence="13">
    <location>
        <begin position="690"/>
        <end position="714"/>
    </location>
</feature>
<feature type="compositionally biased region" description="Basic residues" evidence="13">
    <location>
        <begin position="269"/>
        <end position="289"/>
    </location>
</feature>
<feature type="region of interest" description="Disordered" evidence="13">
    <location>
        <begin position="126"/>
        <end position="302"/>
    </location>
</feature>
<keyword evidence="9" id="KW-0804">Transcription</keyword>
<dbReference type="Pfam" id="PF00096">
    <property type="entry name" value="zf-C2H2"/>
    <property type="match status" value="3"/>
</dbReference>
<keyword evidence="4" id="KW-0677">Repeat</keyword>
<dbReference type="SMART" id="SM00868">
    <property type="entry name" value="zf-AD"/>
    <property type="match status" value="1"/>
</dbReference>
<evidence type="ECO:0000256" key="13">
    <source>
        <dbReference type="SAM" id="MobiDB-lite"/>
    </source>
</evidence>
<dbReference type="Gene3D" id="3.40.1800.20">
    <property type="match status" value="1"/>
</dbReference>
<dbReference type="Gene3D" id="3.30.160.60">
    <property type="entry name" value="Classic Zinc Finger"/>
    <property type="match status" value="7"/>
</dbReference>
<dbReference type="FunFam" id="3.30.160.60:FF:000446">
    <property type="entry name" value="Zinc finger protein"/>
    <property type="match status" value="1"/>
</dbReference>
<feature type="domain" description="C2H2-type" evidence="14">
    <location>
        <begin position="391"/>
        <end position="414"/>
    </location>
</feature>
<dbReference type="PANTHER" id="PTHR23235:SF120">
    <property type="entry name" value="KRUPPEL-LIKE FACTOR 15"/>
    <property type="match status" value="1"/>
</dbReference>
<dbReference type="PROSITE" id="PS50157">
    <property type="entry name" value="ZINC_FINGER_C2H2_2"/>
    <property type="match status" value="9"/>
</dbReference>
<feature type="binding site" evidence="12">
    <location>
        <position position="60"/>
    </location>
    <ligand>
        <name>Zn(2+)</name>
        <dbReference type="ChEBI" id="CHEBI:29105"/>
    </ligand>
</feature>
<feature type="domain" description="C2H2-type" evidence="14">
    <location>
        <begin position="363"/>
        <end position="390"/>
    </location>
</feature>
<protein>
    <submittedName>
        <fullName evidence="17">Zinc finger protein 260-like isoform X6</fullName>
    </submittedName>
</protein>
<evidence type="ECO:0000256" key="9">
    <source>
        <dbReference type="ARBA" id="ARBA00023163"/>
    </source>
</evidence>
<keyword evidence="10" id="KW-0539">Nucleus</keyword>
<evidence type="ECO:0000259" key="14">
    <source>
        <dbReference type="PROSITE" id="PS50157"/>
    </source>
</evidence>
<dbReference type="RefSeq" id="XP_030752783.1">
    <property type="nucleotide sequence ID" value="XM_030896923.1"/>
</dbReference>